<name>A0A382SYG3_9ZZZZ</name>
<accession>A0A382SYG3</accession>
<protein>
    <recommendedName>
        <fullName evidence="2">N-acetyltransferase domain-containing protein</fullName>
    </recommendedName>
</protein>
<sequence length="171" mass="19738">MDDALPIMQWRNEQISALRQQTPLTEEEQLSYFSNIVAQSFKQQQPELVLVRYTLRDSLIGYGGLVHIDWEARSGEVSFLLETERTKDQRNYGMECSIFMQLIKKCAFEALDLNKIQTESYANRPWHVRAIEASGFRQESILPKHVLADGKWVDAVIATCLKKECLQSIPD</sequence>
<evidence type="ECO:0000313" key="1">
    <source>
        <dbReference type="EMBL" id="SVD14959.1"/>
    </source>
</evidence>
<dbReference type="Gene3D" id="3.40.630.30">
    <property type="match status" value="1"/>
</dbReference>
<dbReference type="InterPro" id="IPR016181">
    <property type="entry name" value="Acyl_CoA_acyltransferase"/>
</dbReference>
<organism evidence="1">
    <name type="scientific">marine metagenome</name>
    <dbReference type="NCBI Taxonomy" id="408172"/>
    <lineage>
        <taxon>unclassified sequences</taxon>
        <taxon>metagenomes</taxon>
        <taxon>ecological metagenomes</taxon>
    </lineage>
</organism>
<dbReference type="SUPFAM" id="SSF55729">
    <property type="entry name" value="Acyl-CoA N-acyltransferases (Nat)"/>
    <property type="match status" value="1"/>
</dbReference>
<dbReference type="AlphaFoldDB" id="A0A382SYG3"/>
<reference evidence="1" key="1">
    <citation type="submission" date="2018-05" db="EMBL/GenBank/DDBJ databases">
        <authorList>
            <person name="Lanie J.A."/>
            <person name="Ng W.-L."/>
            <person name="Kazmierczak K.M."/>
            <person name="Andrzejewski T.M."/>
            <person name="Davidsen T.M."/>
            <person name="Wayne K.J."/>
            <person name="Tettelin H."/>
            <person name="Glass J.I."/>
            <person name="Rusch D."/>
            <person name="Podicherti R."/>
            <person name="Tsui H.-C.T."/>
            <person name="Winkler M.E."/>
        </authorList>
    </citation>
    <scope>NUCLEOTIDE SEQUENCE</scope>
</reference>
<gene>
    <name evidence="1" type="ORF">METZ01_LOCUS367813</name>
</gene>
<proteinExistence type="predicted"/>
<evidence type="ECO:0008006" key="2">
    <source>
        <dbReference type="Google" id="ProtNLM"/>
    </source>
</evidence>
<dbReference type="Pfam" id="PF13420">
    <property type="entry name" value="Acetyltransf_4"/>
    <property type="match status" value="1"/>
</dbReference>
<dbReference type="EMBL" id="UINC01132562">
    <property type="protein sequence ID" value="SVD14959.1"/>
    <property type="molecule type" value="Genomic_DNA"/>
</dbReference>